<evidence type="ECO:0000313" key="6">
    <source>
        <dbReference type="Proteomes" id="UP000246145"/>
    </source>
</evidence>
<evidence type="ECO:0000313" key="5">
    <source>
        <dbReference type="EMBL" id="PVY68484.1"/>
    </source>
</evidence>
<evidence type="ECO:0000256" key="2">
    <source>
        <dbReference type="ARBA" id="ARBA00023125"/>
    </source>
</evidence>
<dbReference type="GO" id="GO:0006355">
    <property type="term" value="P:regulation of DNA-templated transcription"/>
    <property type="evidence" value="ECO:0007669"/>
    <property type="project" value="InterPro"/>
</dbReference>
<dbReference type="Pfam" id="PF02954">
    <property type="entry name" value="HTH_8"/>
    <property type="match status" value="1"/>
</dbReference>
<keyword evidence="2 5" id="KW-0238">DNA-binding</keyword>
<dbReference type="AlphaFoldDB" id="A0A2U1CRL8"/>
<dbReference type="Proteomes" id="UP000246145">
    <property type="component" value="Unassembled WGS sequence"/>
</dbReference>
<dbReference type="InterPro" id="IPR009057">
    <property type="entry name" value="Homeodomain-like_sf"/>
</dbReference>
<dbReference type="STRING" id="1231391.GCA_000308195_03469"/>
<proteinExistence type="inferred from homology"/>
<feature type="domain" description="DNA binding HTH" evidence="4">
    <location>
        <begin position="37"/>
        <end position="74"/>
    </location>
</feature>
<reference evidence="5 6" key="1">
    <citation type="submission" date="2018-04" db="EMBL/GenBank/DDBJ databases">
        <title>Genomic Encyclopedia of Type Strains, Phase IV (KMG-IV): sequencing the most valuable type-strain genomes for metagenomic binning, comparative biology and taxonomic classification.</title>
        <authorList>
            <person name="Goeker M."/>
        </authorList>
    </citation>
    <scope>NUCLEOTIDE SEQUENCE [LARGE SCALE GENOMIC DNA]</scope>
    <source>
        <strain evidence="5 6">DSM 10065</strain>
    </source>
</reference>
<gene>
    <name evidence="5" type="ORF">C7440_0886</name>
</gene>
<dbReference type="SUPFAM" id="SSF46689">
    <property type="entry name" value="Homeodomain-like"/>
    <property type="match status" value="1"/>
</dbReference>
<keyword evidence="6" id="KW-1185">Reference proteome</keyword>
<organism evidence="5 6">
    <name type="scientific">Pusillimonas noertemannii</name>
    <dbReference type="NCBI Taxonomy" id="305977"/>
    <lineage>
        <taxon>Bacteria</taxon>
        <taxon>Pseudomonadati</taxon>
        <taxon>Pseudomonadota</taxon>
        <taxon>Betaproteobacteria</taxon>
        <taxon>Burkholderiales</taxon>
        <taxon>Alcaligenaceae</taxon>
        <taxon>Pusillimonas</taxon>
    </lineage>
</organism>
<dbReference type="InterPro" id="IPR005412">
    <property type="entry name" value="Fis_DNA-bd"/>
</dbReference>
<name>A0A2U1CRL8_9BURK</name>
<comment type="caution">
    <text evidence="5">The sequence shown here is derived from an EMBL/GenBank/DDBJ whole genome shotgun (WGS) entry which is preliminary data.</text>
</comment>
<dbReference type="RefSeq" id="WP_017525826.1">
    <property type="nucleotide sequence ID" value="NZ_JACCEX010000001.1"/>
</dbReference>
<dbReference type="PIRSF" id="PIRSF002097">
    <property type="entry name" value="DNA-binding_Fis"/>
    <property type="match status" value="1"/>
</dbReference>
<protein>
    <recommendedName>
        <fullName evidence="3">Putative Fis-like DNA-binding protein</fullName>
    </recommendedName>
</protein>
<dbReference type="GO" id="GO:0043565">
    <property type="term" value="F:sequence-specific DNA binding"/>
    <property type="evidence" value="ECO:0007669"/>
    <property type="project" value="InterPro"/>
</dbReference>
<accession>A0A2U1CRL8</accession>
<dbReference type="InterPro" id="IPR050207">
    <property type="entry name" value="Trans_regulatory_Fis"/>
</dbReference>
<dbReference type="PANTHER" id="PTHR47918">
    <property type="entry name" value="DNA-BINDING PROTEIN FIS"/>
    <property type="match status" value="1"/>
</dbReference>
<dbReference type="EMBL" id="QEKO01000001">
    <property type="protein sequence ID" value="PVY68484.1"/>
    <property type="molecule type" value="Genomic_DNA"/>
</dbReference>
<dbReference type="Gene3D" id="1.10.10.60">
    <property type="entry name" value="Homeodomain-like"/>
    <property type="match status" value="1"/>
</dbReference>
<evidence type="ECO:0000256" key="1">
    <source>
        <dbReference type="ARBA" id="ARBA00008559"/>
    </source>
</evidence>
<dbReference type="OrthoDB" id="9802388at2"/>
<dbReference type="InterPro" id="IPR002197">
    <property type="entry name" value="HTH_Fis"/>
</dbReference>
<comment type="similarity">
    <text evidence="1">Belongs to the transcriptional regulatory Fis family.</text>
</comment>
<dbReference type="PANTHER" id="PTHR47918:SF1">
    <property type="entry name" value="DNA-BINDING PROTEIN FIS"/>
    <property type="match status" value="1"/>
</dbReference>
<evidence type="ECO:0000256" key="3">
    <source>
        <dbReference type="ARBA" id="ARBA00029540"/>
    </source>
</evidence>
<evidence type="ECO:0000259" key="4">
    <source>
        <dbReference type="Pfam" id="PF02954"/>
    </source>
</evidence>
<dbReference type="PRINTS" id="PR01590">
    <property type="entry name" value="HTHFIS"/>
</dbReference>
<sequence>MSIINPIEQCVRDSLERYFSDLGDSEPHDMLAMVMRCVERPVLQVALEKAHGNQSRAAEMLGITRSTLRKKLQAHDLQP</sequence>